<dbReference type="Pfam" id="PF25057">
    <property type="entry name" value="CUT_N"/>
    <property type="match status" value="1"/>
</dbReference>
<dbReference type="InterPro" id="IPR056953">
    <property type="entry name" value="CUT_N"/>
</dbReference>
<dbReference type="SMART" id="SM00241">
    <property type="entry name" value="ZP"/>
    <property type="match status" value="1"/>
</dbReference>
<evidence type="ECO:0000256" key="7">
    <source>
        <dbReference type="ARBA" id="ARBA00023136"/>
    </source>
</evidence>
<evidence type="ECO:0000313" key="10">
    <source>
        <dbReference type="Proteomes" id="UP000035681"/>
    </source>
</evidence>
<dbReference type="InterPro" id="IPR057475">
    <property type="entry name" value="CUT_C"/>
</dbReference>
<evidence type="ECO:0000256" key="1">
    <source>
        <dbReference type="ARBA" id="ARBA00004251"/>
    </source>
</evidence>
<feature type="transmembrane region" description="Helical" evidence="8">
    <location>
        <begin position="142"/>
        <end position="165"/>
    </location>
</feature>
<keyword evidence="4 8" id="KW-0812">Transmembrane</keyword>
<keyword evidence="2" id="KW-0193">Cuticle</keyword>
<feature type="domain" description="ZP" evidence="9">
    <location>
        <begin position="181"/>
        <end position="422"/>
    </location>
</feature>
<evidence type="ECO:0000313" key="12">
    <source>
        <dbReference type="WBParaSite" id="TCONS_00007445.p1"/>
    </source>
</evidence>
<comment type="subcellular location">
    <subcellularLocation>
        <location evidence="1">Cell membrane</location>
        <topology evidence="1">Single-pass type I membrane protein</topology>
    </subcellularLocation>
</comment>
<feature type="transmembrane region" description="Helical" evidence="8">
    <location>
        <begin position="652"/>
        <end position="679"/>
    </location>
</feature>
<sequence length="739" mass="84600">MSFAKFLLKGTARLALVGFTIKVISDTNAFSTNSKETEQKFQQLVTELVPGTIELKDKLIVTKDDVRDGYNKTVDGVFTAINYLPATFSNFARSSMDISVNHCLTLFYINLLKHSLLINEVTIKKGRQNYLSKFIYYCKRKFLCEMNIVINIYLLFICSILIVIIENVSIDNQIIGVPLIQCTDDSIIFSIKTKNIFRGNIYIKGQYGIEKCRHEYFQNSEASATFAIRLGDCGMKRVKQLQPHGINYILVFVTTFHPQFVTVVDKAFNVRCFYAQAETEVRSAYDIGSLQIENLEQASTHIPNCAYSVRMNSVDGQPVKFAKIGEQLVHRWECDNPDYGILVKNCYVGDGGSTVVQIVDGRGCPIFSPVIQGQITYSDNLKLAFVPVWAYKFPDRSQIYFKCQIQVCSIQENECLGVTPPNCPIVSKHDYVPNAFINPSIDPDKVIGTFTAEDIPIPTKNNIIESVNKEKIKSTINSTFTPQLMRDAVNKISRSVHDVKTFKHLLINPFKRQKINILSLNEKKRIKENNAPDEDNDMDMIDKPKITRIRPKSEQIFEALNRVKRNLSIFRNKNNKTFEDNNILERKLIDVTTDPVIISDPEIITKENKPFIESKTYFTKHFKQTTTTSPLTFVNYSSETSESSSWCLHKTLLTFLILLILLLIVLLIIVTLSFLNMFYRLRHGYNITKGFYNCKAIETSDYNIPPTLAKRSQITKLSDDIKKFTTKNLNDEFVYSKRY</sequence>
<dbReference type="Proteomes" id="UP000035681">
    <property type="component" value="Unplaced"/>
</dbReference>
<proteinExistence type="predicted"/>
<evidence type="ECO:0000256" key="6">
    <source>
        <dbReference type="ARBA" id="ARBA00022989"/>
    </source>
</evidence>
<keyword evidence="6 8" id="KW-1133">Transmembrane helix</keyword>
<evidence type="ECO:0000256" key="5">
    <source>
        <dbReference type="ARBA" id="ARBA00022729"/>
    </source>
</evidence>
<evidence type="ECO:0000256" key="4">
    <source>
        <dbReference type="ARBA" id="ARBA00022692"/>
    </source>
</evidence>
<keyword evidence="7 8" id="KW-0472">Membrane</keyword>
<reference evidence="11" key="1">
    <citation type="submission" date="2022-10" db="UniProtKB">
        <authorList>
            <consortium name="WormBaseParasite"/>
        </authorList>
    </citation>
    <scope>IDENTIFICATION</scope>
</reference>
<keyword evidence="5" id="KW-0732">Signal</keyword>
<evidence type="ECO:0000256" key="8">
    <source>
        <dbReference type="SAM" id="Phobius"/>
    </source>
</evidence>
<name>A0A913HNN3_STRER</name>
<evidence type="ECO:0000313" key="11">
    <source>
        <dbReference type="WBParaSite" id="SSTP_0000461500.1"/>
    </source>
</evidence>
<evidence type="ECO:0000259" key="9">
    <source>
        <dbReference type="PROSITE" id="PS51034"/>
    </source>
</evidence>
<dbReference type="WBParaSite" id="SSTP_0000461500.1">
    <property type="protein sequence ID" value="SSTP_0000461500.1"/>
    <property type="gene ID" value="SSTP_0000461500"/>
</dbReference>
<dbReference type="InterPro" id="IPR051962">
    <property type="entry name" value="Cuticlin"/>
</dbReference>
<dbReference type="GO" id="GO:0005886">
    <property type="term" value="C:plasma membrane"/>
    <property type="evidence" value="ECO:0007669"/>
    <property type="project" value="UniProtKB-SubCell"/>
</dbReference>
<evidence type="ECO:0000256" key="3">
    <source>
        <dbReference type="ARBA" id="ARBA00022475"/>
    </source>
</evidence>
<dbReference type="PANTHER" id="PTHR22907:SF12">
    <property type="entry name" value="ZP DOMAIN-CONTAINING PROTEIN"/>
    <property type="match status" value="1"/>
</dbReference>
<protein>
    <submittedName>
        <fullName evidence="11 12">ZP domain-containing protein</fullName>
    </submittedName>
</protein>
<dbReference type="PANTHER" id="PTHR22907">
    <property type="entry name" value="GH04558P"/>
    <property type="match status" value="1"/>
</dbReference>
<dbReference type="PROSITE" id="PS51034">
    <property type="entry name" value="ZP_2"/>
    <property type="match status" value="1"/>
</dbReference>
<organism evidence="11">
    <name type="scientific">Strongyloides stercoralis</name>
    <name type="common">Threadworm</name>
    <dbReference type="NCBI Taxonomy" id="6248"/>
    <lineage>
        <taxon>Eukaryota</taxon>
        <taxon>Metazoa</taxon>
        <taxon>Ecdysozoa</taxon>
        <taxon>Nematoda</taxon>
        <taxon>Chromadorea</taxon>
        <taxon>Rhabditida</taxon>
        <taxon>Tylenchina</taxon>
        <taxon>Panagrolaimomorpha</taxon>
        <taxon>Strongyloidoidea</taxon>
        <taxon>Strongyloididae</taxon>
        <taxon>Strongyloides</taxon>
    </lineage>
</organism>
<dbReference type="AlphaFoldDB" id="A0A913HNN3"/>
<dbReference type="Pfam" id="PF25301">
    <property type="entry name" value="CUT_C"/>
    <property type="match status" value="1"/>
</dbReference>
<dbReference type="WBParaSite" id="TCONS_00007445.p1">
    <property type="protein sequence ID" value="TCONS_00007445.p1"/>
    <property type="gene ID" value="XLOC_005477"/>
</dbReference>
<evidence type="ECO:0000256" key="2">
    <source>
        <dbReference type="ARBA" id="ARBA00022460"/>
    </source>
</evidence>
<dbReference type="GO" id="GO:0042302">
    <property type="term" value="F:structural constituent of cuticle"/>
    <property type="evidence" value="ECO:0007669"/>
    <property type="project" value="UniProtKB-KW"/>
</dbReference>
<keyword evidence="10" id="KW-1185">Reference proteome</keyword>
<dbReference type="InterPro" id="IPR001507">
    <property type="entry name" value="ZP_dom"/>
</dbReference>
<accession>A0A913HNN3</accession>
<keyword evidence="3" id="KW-1003">Cell membrane</keyword>